<comment type="caution">
    <text evidence="2">The sequence shown here is derived from an EMBL/GenBank/DDBJ whole genome shotgun (WGS) entry which is preliminary data.</text>
</comment>
<proteinExistence type="predicted"/>
<dbReference type="InterPro" id="IPR002744">
    <property type="entry name" value="MIP18-like"/>
</dbReference>
<feature type="domain" description="MIP18 family-like" evidence="1">
    <location>
        <begin position="10"/>
        <end position="82"/>
    </location>
</feature>
<evidence type="ECO:0000313" key="3">
    <source>
        <dbReference type="Proteomes" id="UP000231542"/>
    </source>
</evidence>
<evidence type="ECO:0000259" key="1">
    <source>
        <dbReference type="Pfam" id="PF01883"/>
    </source>
</evidence>
<dbReference type="InterPro" id="IPR034904">
    <property type="entry name" value="FSCA_dom_sf"/>
</dbReference>
<accession>A0A2H0YV00</accession>
<dbReference type="EMBL" id="PEXU01000048">
    <property type="protein sequence ID" value="PIS42315.1"/>
    <property type="molecule type" value="Genomic_DNA"/>
</dbReference>
<reference evidence="2 3" key="1">
    <citation type="submission" date="2017-09" db="EMBL/GenBank/DDBJ databases">
        <title>Depth-based differentiation of microbial function through sediment-hosted aquifers and enrichment of novel symbionts in the deep terrestrial subsurface.</title>
        <authorList>
            <person name="Probst A.J."/>
            <person name="Ladd B."/>
            <person name="Jarett J.K."/>
            <person name="Geller-Mcgrath D.E."/>
            <person name="Sieber C.M."/>
            <person name="Emerson J.B."/>
            <person name="Anantharaman K."/>
            <person name="Thomas B.C."/>
            <person name="Malmstrom R."/>
            <person name="Stieglmeier M."/>
            <person name="Klingl A."/>
            <person name="Woyke T."/>
            <person name="Ryan C.M."/>
            <person name="Banfield J.F."/>
        </authorList>
    </citation>
    <scope>NUCLEOTIDE SEQUENCE [LARGE SCALE GENOMIC DNA]</scope>
    <source>
        <strain evidence="2">CG08_land_8_20_14_0_20_40_16</strain>
    </source>
</reference>
<evidence type="ECO:0000313" key="2">
    <source>
        <dbReference type="EMBL" id="PIS42315.1"/>
    </source>
</evidence>
<gene>
    <name evidence="2" type="ORF">COT24_04135</name>
</gene>
<dbReference type="PANTHER" id="PTHR42831">
    <property type="entry name" value="FE-S PROTEIN MATURATION AUXILIARY FACTOR YITW"/>
    <property type="match status" value="1"/>
</dbReference>
<protein>
    <recommendedName>
        <fullName evidence="1">MIP18 family-like domain-containing protein</fullName>
    </recommendedName>
</protein>
<dbReference type="Proteomes" id="UP000231542">
    <property type="component" value="Unassembled WGS sequence"/>
</dbReference>
<sequence length="104" mass="11496">MGNKKSTLSKEKVERSLKNVMDPELGVNIVDLGLVYGIDIEGGTVNVRMTLTFPGCPLVHQIIGDAKQRVESIPGVKKANIELVWDPPWTSDRVKKEIKDKLGL</sequence>
<name>A0A2H0YV00_9BACT</name>
<dbReference type="AlphaFoldDB" id="A0A2H0YV00"/>
<dbReference type="InterPro" id="IPR052339">
    <property type="entry name" value="Fe-S_Maturation_MIP18"/>
</dbReference>
<dbReference type="PANTHER" id="PTHR42831:SF1">
    <property type="entry name" value="FE-S PROTEIN MATURATION AUXILIARY FACTOR YITW"/>
    <property type="match status" value="1"/>
</dbReference>
<dbReference type="Pfam" id="PF01883">
    <property type="entry name" value="FeS_assembly_P"/>
    <property type="match status" value="1"/>
</dbReference>
<dbReference type="SUPFAM" id="SSF117916">
    <property type="entry name" value="Fe-S cluster assembly (FSCA) domain-like"/>
    <property type="match status" value="1"/>
</dbReference>
<dbReference type="Gene3D" id="3.30.300.130">
    <property type="entry name" value="Fe-S cluster assembly (FSCA)"/>
    <property type="match status" value="1"/>
</dbReference>
<organism evidence="2 3">
    <name type="scientific">Candidatus Kerfeldbacteria bacterium CG08_land_8_20_14_0_20_40_16</name>
    <dbReference type="NCBI Taxonomy" id="2014244"/>
    <lineage>
        <taxon>Bacteria</taxon>
        <taxon>Candidatus Kerfeldiibacteriota</taxon>
    </lineage>
</organism>